<dbReference type="PANTHER" id="PTHR13864:SF10">
    <property type="entry name" value="HELIX-LOOP-HELIX PROTEIN 2"/>
    <property type="match status" value="1"/>
</dbReference>
<dbReference type="SMART" id="SM00353">
    <property type="entry name" value="HLH"/>
    <property type="match status" value="1"/>
</dbReference>
<dbReference type="Pfam" id="PF00010">
    <property type="entry name" value="HLH"/>
    <property type="match status" value="1"/>
</dbReference>
<feature type="domain" description="BHLH" evidence="5">
    <location>
        <begin position="90"/>
        <end position="142"/>
    </location>
</feature>
<dbReference type="InterPro" id="IPR040238">
    <property type="entry name" value="TAL-like"/>
</dbReference>
<dbReference type="AlphaFoldDB" id="A0A7E4ZTL7"/>
<dbReference type="InterPro" id="IPR011598">
    <property type="entry name" value="bHLH_dom"/>
</dbReference>
<dbReference type="PANTHER" id="PTHR13864">
    <property type="entry name" value="T-CELL ACUTE LYMPHOCYTIC LEUKEMIA/STEM CELL LEUKEMIA-RELATED"/>
    <property type="match status" value="1"/>
</dbReference>
<evidence type="ECO:0000256" key="2">
    <source>
        <dbReference type="ARBA" id="ARBA00023125"/>
    </source>
</evidence>
<feature type="region of interest" description="Disordered" evidence="4">
    <location>
        <begin position="41"/>
        <end position="69"/>
    </location>
</feature>
<dbReference type="InterPro" id="IPR036638">
    <property type="entry name" value="HLH_DNA-bd_sf"/>
</dbReference>
<name>A0A7E4ZTL7_PANRE</name>
<dbReference type="SUPFAM" id="SSF47459">
    <property type="entry name" value="HLH, helix-loop-helix DNA-binding domain"/>
    <property type="match status" value="1"/>
</dbReference>
<dbReference type="GO" id="GO:0000978">
    <property type="term" value="F:RNA polymerase II cis-regulatory region sequence-specific DNA binding"/>
    <property type="evidence" value="ECO:0007669"/>
    <property type="project" value="TreeGrafter"/>
</dbReference>
<dbReference type="PROSITE" id="PS50888">
    <property type="entry name" value="BHLH"/>
    <property type="match status" value="1"/>
</dbReference>
<reference evidence="7" key="2">
    <citation type="submission" date="2020-10" db="UniProtKB">
        <authorList>
            <consortium name="WormBaseParasite"/>
        </authorList>
    </citation>
    <scope>IDENTIFICATION</scope>
</reference>
<evidence type="ECO:0000256" key="3">
    <source>
        <dbReference type="ARBA" id="ARBA00023163"/>
    </source>
</evidence>
<keyword evidence="2" id="KW-0238">DNA-binding</keyword>
<reference evidence="6" key="1">
    <citation type="journal article" date="2013" name="Genetics">
        <title>The draft genome and transcriptome of Panagrellus redivivus are shaped by the harsh demands of a free-living lifestyle.</title>
        <authorList>
            <person name="Srinivasan J."/>
            <person name="Dillman A.R."/>
            <person name="Macchietto M.G."/>
            <person name="Heikkinen L."/>
            <person name="Lakso M."/>
            <person name="Fracchia K.M."/>
            <person name="Antoshechkin I."/>
            <person name="Mortazavi A."/>
            <person name="Wong G."/>
            <person name="Sternberg P.W."/>
        </authorList>
    </citation>
    <scope>NUCLEOTIDE SEQUENCE [LARGE SCALE GENOMIC DNA]</scope>
    <source>
        <strain evidence="6">MT8872</strain>
    </source>
</reference>
<keyword evidence="3" id="KW-0804">Transcription</keyword>
<accession>A0A7E4ZTL7</accession>
<evidence type="ECO:0000313" key="7">
    <source>
        <dbReference type="WBParaSite" id="Pan_g16724.t1"/>
    </source>
</evidence>
<protein>
    <submittedName>
        <fullName evidence="7">BHLH domain-containing protein</fullName>
    </submittedName>
</protein>
<dbReference type="GO" id="GO:0046983">
    <property type="term" value="F:protein dimerization activity"/>
    <property type="evidence" value="ECO:0007669"/>
    <property type="project" value="InterPro"/>
</dbReference>
<dbReference type="Gene3D" id="4.10.280.10">
    <property type="entry name" value="Helix-loop-helix DNA-binding domain"/>
    <property type="match status" value="1"/>
</dbReference>
<dbReference type="GO" id="GO:0000981">
    <property type="term" value="F:DNA-binding transcription factor activity, RNA polymerase II-specific"/>
    <property type="evidence" value="ECO:0007669"/>
    <property type="project" value="InterPro"/>
</dbReference>
<evidence type="ECO:0000259" key="5">
    <source>
        <dbReference type="PROSITE" id="PS50888"/>
    </source>
</evidence>
<keyword evidence="1" id="KW-0805">Transcription regulation</keyword>
<organism evidence="6 7">
    <name type="scientific">Panagrellus redivivus</name>
    <name type="common">Microworm</name>
    <dbReference type="NCBI Taxonomy" id="6233"/>
    <lineage>
        <taxon>Eukaryota</taxon>
        <taxon>Metazoa</taxon>
        <taxon>Ecdysozoa</taxon>
        <taxon>Nematoda</taxon>
        <taxon>Chromadorea</taxon>
        <taxon>Rhabditida</taxon>
        <taxon>Tylenchina</taxon>
        <taxon>Panagrolaimomorpha</taxon>
        <taxon>Panagrolaimoidea</taxon>
        <taxon>Panagrolaimidae</taxon>
        <taxon>Panagrellus</taxon>
    </lineage>
</organism>
<proteinExistence type="predicted"/>
<sequence length="149" mass="16541">MFHGSPAAPQPLIFGNLYIAPESYPDVGGYFCDGGHPFVADGPPQAGFNDDAQSEASTEEPPAVAPPLSVEELRKLAKAEKRKRRRATLKYRTLHASRERIRVESFNKAFAQLRSLLPTTPADKKLSKIEILRVSISYIQYLNELLSLS</sequence>
<dbReference type="Proteomes" id="UP000492821">
    <property type="component" value="Unassembled WGS sequence"/>
</dbReference>
<evidence type="ECO:0000313" key="6">
    <source>
        <dbReference type="Proteomes" id="UP000492821"/>
    </source>
</evidence>
<evidence type="ECO:0000256" key="4">
    <source>
        <dbReference type="SAM" id="MobiDB-lite"/>
    </source>
</evidence>
<evidence type="ECO:0000256" key="1">
    <source>
        <dbReference type="ARBA" id="ARBA00023015"/>
    </source>
</evidence>
<dbReference type="WBParaSite" id="Pan_g16724.t1">
    <property type="protein sequence ID" value="Pan_g16724.t1"/>
    <property type="gene ID" value="Pan_g16724"/>
</dbReference>
<keyword evidence="6" id="KW-1185">Reference proteome</keyword>